<dbReference type="Proteomes" id="UP001629113">
    <property type="component" value="Unassembled WGS sequence"/>
</dbReference>
<evidence type="ECO:0000313" key="11">
    <source>
        <dbReference type="Proteomes" id="UP001629113"/>
    </source>
</evidence>
<name>A0ABR4PF68_9HELO</name>
<dbReference type="InterPro" id="IPR051763">
    <property type="entry name" value="Copper_Homeo_Regul"/>
</dbReference>
<evidence type="ECO:0000256" key="3">
    <source>
        <dbReference type="ARBA" id="ARBA00022833"/>
    </source>
</evidence>
<dbReference type="InterPro" id="IPR001083">
    <property type="entry name" value="Cu_fist_DNA-bd_dom"/>
</dbReference>
<comment type="subcellular location">
    <subcellularLocation>
        <location evidence="1">Nucleus</location>
    </subcellularLocation>
</comment>
<dbReference type="PRINTS" id="PR00617">
    <property type="entry name" value="COPPERFIST"/>
</dbReference>
<evidence type="ECO:0000256" key="8">
    <source>
        <dbReference type="SAM" id="MobiDB-lite"/>
    </source>
</evidence>
<dbReference type="PANTHER" id="PTHR28088">
    <property type="entry name" value="TRANSCRIPTIONAL ACTIVATOR HAA1-RELATED"/>
    <property type="match status" value="1"/>
</dbReference>
<keyword evidence="5" id="KW-0805">Transcription regulation</keyword>
<evidence type="ECO:0000259" key="9">
    <source>
        <dbReference type="PROSITE" id="PS50073"/>
    </source>
</evidence>
<dbReference type="SUPFAM" id="SSF57879">
    <property type="entry name" value="Zinc domain conserved in yeast copper-regulated transcription factors"/>
    <property type="match status" value="1"/>
</dbReference>
<evidence type="ECO:0000256" key="7">
    <source>
        <dbReference type="ARBA" id="ARBA00023242"/>
    </source>
</evidence>
<dbReference type="SMART" id="SM00412">
    <property type="entry name" value="Cu_FIST"/>
    <property type="match status" value="1"/>
</dbReference>
<evidence type="ECO:0000256" key="4">
    <source>
        <dbReference type="ARBA" id="ARBA00023008"/>
    </source>
</evidence>
<feature type="domain" description="Copper-fist" evidence="9">
    <location>
        <begin position="1"/>
        <end position="39"/>
    </location>
</feature>
<keyword evidence="2" id="KW-0479">Metal-binding</keyword>
<keyword evidence="4" id="KW-0186">Copper</keyword>
<proteinExistence type="predicted"/>
<evidence type="ECO:0000256" key="5">
    <source>
        <dbReference type="ARBA" id="ARBA00023015"/>
    </source>
</evidence>
<dbReference type="InterPro" id="IPR036395">
    <property type="entry name" value="Cu_fist_DNA-bd_dom_sf"/>
</dbReference>
<dbReference type="SMART" id="SM01090">
    <property type="entry name" value="Copper-fist"/>
    <property type="match status" value="1"/>
</dbReference>
<evidence type="ECO:0000313" key="10">
    <source>
        <dbReference type="EMBL" id="KAL3421978.1"/>
    </source>
</evidence>
<dbReference type="Pfam" id="PF00649">
    <property type="entry name" value="Copper-fist"/>
    <property type="match status" value="1"/>
</dbReference>
<keyword evidence="11" id="KW-1185">Reference proteome</keyword>
<reference evidence="10 11" key="1">
    <citation type="submission" date="2024-06" db="EMBL/GenBank/DDBJ databases">
        <title>Complete genome of Phlyctema vagabunda strain 19-DSS-EL-015.</title>
        <authorList>
            <person name="Fiorenzani C."/>
        </authorList>
    </citation>
    <scope>NUCLEOTIDE SEQUENCE [LARGE SCALE GENOMIC DNA]</scope>
    <source>
        <strain evidence="10 11">19-DSS-EL-015</strain>
    </source>
</reference>
<sequence length="481" mass="52028">MLIAGEKYACEACVRGHRVSNCQHSDRPLQHINKKGRPVSQCTHCRTLRKSRSAHVRCECGEKNAHAKGACNHDGDPAGDNCCCSHGARCSCALKKEHLDPVPESDSDEASSSSTPNELRRPRAATTQSENCLTIFTNGHHKPVHKHNNMAHKCGLPYVVPRAHSIHGASPSNLANRSVDNLPHTNAVEALHGDSHLKDSIVSAQQEQRMVKSEHGSPHLSPVSNLDQLNGQLPPLDFAAVNDYTFFQNLDNFSAVDSEQPIFSAGLSAASIDWSHYDGLDFNNDNFATSTYSQAPSFTGFDFSSIDQPALTTTSTSGEISEVEDFGIPLNDPLNRPTIANHRHGSDYNSDYGGEIDKYRLSTASSFVGLPQAQMLAGNAEAFDLEEFMKASSCTPLSDNGTTALPTMNGGFVDGCKPFDGLSVSGSYPGDMMKATHNHSSFEDSTFQLLPGEEEIDWANAFPNSAISVGEIPIDNIWAAQ</sequence>
<comment type="caution">
    <text evidence="10">The sequence shown here is derived from an EMBL/GenBank/DDBJ whole genome shotgun (WGS) entry which is preliminary data.</text>
</comment>
<dbReference type="Gene3D" id="3.90.430.10">
    <property type="entry name" value="Copper fist DNA-binding domain"/>
    <property type="match status" value="1"/>
</dbReference>
<dbReference type="PANTHER" id="PTHR28088:SF5">
    <property type="entry name" value="TRANSCRIPTIONAL ACTIVATOR HAA1-RELATED"/>
    <property type="match status" value="1"/>
</dbReference>
<accession>A0ABR4PF68</accession>
<gene>
    <name evidence="10" type="ORF">PVAG01_06134</name>
</gene>
<evidence type="ECO:0000256" key="6">
    <source>
        <dbReference type="ARBA" id="ARBA00023163"/>
    </source>
</evidence>
<dbReference type="EMBL" id="JBFCZG010000005">
    <property type="protein sequence ID" value="KAL3421978.1"/>
    <property type="molecule type" value="Genomic_DNA"/>
</dbReference>
<keyword evidence="6" id="KW-0804">Transcription</keyword>
<evidence type="ECO:0000256" key="2">
    <source>
        <dbReference type="ARBA" id="ARBA00022723"/>
    </source>
</evidence>
<protein>
    <submittedName>
        <fullName evidence="10">Copper fist DNA binding domain-containing protein</fullName>
    </submittedName>
</protein>
<feature type="region of interest" description="Disordered" evidence="8">
    <location>
        <begin position="101"/>
        <end position="127"/>
    </location>
</feature>
<dbReference type="PROSITE" id="PS50073">
    <property type="entry name" value="COPPER_FIST_2"/>
    <property type="match status" value="1"/>
</dbReference>
<keyword evidence="3" id="KW-0862">Zinc</keyword>
<organism evidence="10 11">
    <name type="scientific">Phlyctema vagabunda</name>
    <dbReference type="NCBI Taxonomy" id="108571"/>
    <lineage>
        <taxon>Eukaryota</taxon>
        <taxon>Fungi</taxon>
        <taxon>Dikarya</taxon>
        <taxon>Ascomycota</taxon>
        <taxon>Pezizomycotina</taxon>
        <taxon>Leotiomycetes</taxon>
        <taxon>Helotiales</taxon>
        <taxon>Dermateaceae</taxon>
        <taxon>Phlyctema</taxon>
    </lineage>
</organism>
<evidence type="ECO:0000256" key="1">
    <source>
        <dbReference type="ARBA" id="ARBA00004123"/>
    </source>
</evidence>
<keyword evidence="7" id="KW-0539">Nucleus</keyword>